<proteinExistence type="predicted"/>
<keyword evidence="2" id="KW-1185">Reference proteome</keyword>
<evidence type="ECO:0000313" key="1">
    <source>
        <dbReference type="EMBL" id="MEJ8307254.1"/>
    </source>
</evidence>
<accession>A0ACC6PLB5</accession>
<sequence>MFGQDSNSDLAFKTYMLIDDAPFSTQFSTIQSNTSTIQAGTGSTRLTLTLQDGKGYPYTGTEIPTFVSDSQSVKIENVSHAGNVYTADLTAGTMAETVHVSAEIGGQKLDNPVSINVTASAADLQKSSIASTSGKVEGDGKESSTLKVQLRDAYDNPLIGKSIKLMSDSSSSQAQPAQVQTDQAGKATFTVTNTAAEKVTYYAADAGNGTVLTPNTEIQFVYEKKPSIKLTEAPGTDTFSRTINVQATASGGSNTIVTEKWLPGAKTLTDFQTQGAIVTAHRFTVNRDGVYSVYAKDAAGNESVEIITVSAITVPFSTSLSTVAAQSATLNAGGTSIIGINLINEDGKAYSAASDVQIQLRSKLGKINEIKPLGKGQYEATFQSTGKVGEELVSVTADGKKLDQEIQLKILPEAVDAQQSSVTASPESVSADGQSFATVTASVYDKYQNPLRDIEVQLDTDPAGVDVYPQPSVRTDESGRAEFRVTSETARKIGLTLSAMQNGQPVILGNPVQITFVHEKKPEIKVVSELSAGLPITKKVTASADVFGKLNLLETLKWAVGEHPAEYFTNEGTELTNGQSFDVSASGTYTFYARDTSGNVTVKTVDIDVPLSADTALAGIRWSTAAGDPGQPLAYNADTRAYEATVTSDVYSVALTPSTFDPSASVTLNGDVILQGESSKELILQTGENRYDLVVSAQNGEANQSYPIVIVREAVKPEPQPETPEPQPQPPVSGGNSGSSSNTGVTPNPVPVAAAPTSSWNLSGLNGAFSVSRQDVLNGKISLASENAASVASLDSDLVKAWYALNPKAEVTLQTSGGTLSLPVAALQEALGNATGGSAPRTVELSAAQPAESAMQTVRSEAGRLGAAMLTTPTSWSIALTGESSAAAEKAAAALRQAATVRLVWATTETASGASPVSSILQTQHAGLVGTSVAAAADNVASITQTSVSKTGTTAHSTGTLVRWDTQAGTFRFVTAALGAGEVGVPADGGVYAIVNRPVNFSDLSDHWAQKGVEKLASSLIVEGRTASTFDANGTLSRSELAALLVRALGLDASTEAAPFADTADDWYTDAVNTAYAAGLIRGSEDGFRPNAEVTREEMAVMLERALSVQYASQVAASGYALPAAIATSASTSQSAADEHVSSWAEEAVHNLRQLGILQGDAAGKLHPQNDITRAEAAALIVRLLQYGGRM</sequence>
<dbReference type="EMBL" id="JBBKAR010000063">
    <property type="protein sequence ID" value="MEJ8307254.1"/>
    <property type="molecule type" value="Genomic_DNA"/>
</dbReference>
<comment type="caution">
    <text evidence="1">The sequence shown here is derived from an EMBL/GenBank/DDBJ whole genome shotgun (WGS) entry which is preliminary data.</text>
</comment>
<gene>
    <name evidence="1" type="ORF">WKI47_25375</name>
</gene>
<name>A0ACC6PLB5_9BACL</name>
<organism evidence="1 2">
    <name type="scientific">Saccharibacillus sacchari</name>
    <dbReference type="NCBI Taxonomy" id="456493"/>
    <lineage>
        <taxon>Bacteria</taxon>
        <taxon>Bacillati</taxon>
        <taxon>Bacillota</taxon>
        <taxon>Bacilli</taxon>
        <taxon>Bacillales</taxon>
        <taxon>Paenibacillaceae</taxon>
        <taxon>Saccharibacillus</taxon>
    </lineage>
</organism>
<reference evidence="1" key="1">
    <citation type="submission" date="2024-03" db="EMBL/GenBank/DDBJ databases">
        <title>Whole genome sequecning of epiphytes from Marcgravia umbellata leaves.</title>
        <authorList>
            <person name="Kumar G."/>
            <person name="Savka M.A."/>
        </authorList>
    </citation>
    <scope>NUCLEOTIDE SEQUENCE</scope>
    <source>
        <strain evidence="1">RIT_BL5</strain>
    </source>
</reference>
<protein>
    <submittedName>
        <fullName evidence="1">Invasin domain 3-containing protein</fullName>
    </submittedName>
</protein>
<evidence type="ECO:0000313" key="2">
    <source>
        <dbReference type="Proteomes" id="UP001380953"/>
    </source>
</evidence>
<dbReference type="Proteomes" id="UP001380953">
    <property type="component" value="Unassembled WGS sequence"/>
</dbReference>